<reference evidence="1" key="1">
    <citation type="journal article" date="2014" name="Front. Microbiol.">
        <title>High frequency of phylogenetically diverse reductive dehalogenase-homologous genes in deep subseafloor sedimentary metagenomes.</title>
        <authorList>
            <person name="Kawai M."/>
            <person name="Futagami T."/>
            <person name="Toyoda A."/>
            <person name="Takaki Y."/>
            <person name="Nishi S."/>
            <person name="Hori S."/>
            <person name="Arai W."/>
            <person name="Tsubouchi T."/>
            <person name="Morono Y."/>
            <person name="Uchiyama I."/>
            <person name="Ito T."/>
            <person name="Fujiyama A."/>
            <person name="Inagaki F."/>
            <person name="Takami H."/>
        </authorList>
    </citation>
    <scope>NUCLEOTIDE SEQUENCE</scope>
    <source>
        <strain evidence="1">Expedition CK06-06</strain>
    </source>
</reference>
<gene>
    <name evidence="1" type="ORF">S03H2_19470</name>
</gene>
<evidence type="ECO:0000313" key="1">
    <source>
        <dbReference type="EMBL" id="GAH45626.1"/>
    </source>
</evidence>
<protein>
    <submittedName>
        <fullName evidence="1">Uncharacterized protein</fullName>
    </submittedName>
</protein>
<organism evidence="1">
    <name type="scientific">marine sediment metagenome</name>
    <dbReference type="NCBI Taxonomy" id="412755"/>
    <lineage>
        <taxon>unclassified sequences</taxon>
        <taxon>metagenomes</taxon>
        <taxon>ecological metagenomes</taxon>
    </lineage>
</organism>
<accession>X1FIY7</accession>
<comment type="caution">
    <text evidence="1">The sequence shown here is derived from an EMBL/GenBank/DDBJ whole genome shotgun (WGS) entry which is preliminary data.</text>
</comment>
<feature type="non-terminal residue" evidence="1">
    <location>
        <position position="1"/>
    </location>
</feature>
<dbReference type="AlphaFoldDB" id="X1FIY7"/>
<dbReference type="EMBL" id="BARU01010171">
    <property type="protein sequence ID" value="GAH45626.1"/>
    <property type="molecule type" value="Genomic_DNA"/>
</dbReference>
<name>X1FIY7_9ZZZZ</name>
<sequence>NIIYRHKLDQIQEKLLVALVAIQELKERIKNEKSK</sequence>
<proteinExistence type="predicted"/>